<evidence type="ECO:0000256" key="2">
    <source>
        <dbReference type="ARBA" id="ARBA00022448"/>
    </source>
</evidence>
<evidence type="ECO:0000256" key="4">
    <source>
        <dbReference type="ARBA" id="ARBA00022989"/>
    </source>
</evidence>
<dbReference type="PANTHER" id="PTHR43791">
    <property type="entry name" value="PERMEASE-RELATED"/>
    <property type="match status" value="1"/>
</dbReference>
<dbReference type="GO" id="GO:0022857">
    <property type="term" value="F:transmembrane transporter activity"/>
    <property type="evidence" value="ECO:0007669"/>
    <property type="project" value="InterPro"/>
</dbReference>
<feature type="transmembrane region" description="Helical" evidence="6">
    <location>
        <begin position="223"/>
        <end position="243"/>
    </location>
</feature>
<feature type="transmembrane region" description="Helical" evidence="6">
    <location>
        <begin position="128"/>
        <end position="149"/>
    </location>
</feature>
<feature type="transmembrane region" description="Helical" evidence="6">
    <location>
        <begin position="188"/>
        <end position="211"/>
    </location>
</feature>
<feature type="transmembrane region" description="Helical" evidence="6">
    <location>
        <begin position="356"/>
        <end position="377"/>
    </location>
</feature>
<organism evidence="7 8">
    <name type="scientific">Heterodermia speciosa</name>
    <dbReference type="NCBI Taxonomy" id="116794"/>
    <lineage>
        <taxon>Eukaryota</taxon>
        <taxon>Fungi</taxon>
        <taxon>Dikarya</taxon>
        <taxon>Ascomycota</taxon>
        <taxon>Pezizomycotina</taxon>
        <taxon>Lecanoromycetes</taxon>
        <taxon>OSLEUM clade</taxon>
        <taxon>Lecanoromycetidae</taxon>
        <taxon>Caliciales</taxon>
        <taxon>Physciaceae</taxon>
        <taxon>Heterodermia</taxon>
    </lineage>
</organism>
<protein>
    <recommendedName>
        <fullName evidence="9">Major facilitator superfamily (MFS) profile domain-containing protein</fullName>
    </recommendedName>
</protein>
<evidence type="ECO:0000313" key="7">
    <source>
        <dbReference type="EMBL" id="CAF9907194.1"/>
    </source>
</evidence>
<proteinExistence type="predicted"/>
<dbReference type="Pfam" id="PF07690">
    <property type="entry name" value="MFS_1"/>
    <property type="match status" value="1"/>
</dbReference>
<name>A0A8H3IB97_9LECA</name>
<dbReference type="Gene3D" id="1.20.1250.20">
    <property type="entry name" value="MFS general substrate transporter like domains"/>
    <property type="match status" value="2"/>
</dbReference>
<dbReference type="EMBL" id="CAJPDS010000005">
    <property type="protein sequence ID" value="CAF9907194.1"/>
    <property type="molecule type" value="Genomic_DNA"/>
</dbReference>
<dbReference type="InterPro" id="IPR036259">
    <property type="entry name" value="MFS_trans_sf"/>
</dbReference>
<accession>A0A8H3IB97</accession>
<reference evidence="7" key="1">
    <citation type="submission" date="2021-03" db="EMBL/GenBank/DDBJ databases">
        <authorList>
            <person name="Tagirdzhanova G."/>
        </authorList>
    </citation>
    <scope>NUCLEOTIDE SEQUENCE</scope>
</reference>
<dbReference type="FunFam" id="1.20.1250.20:FF:000018">
    <property type="entry name" value="MFS transporter permease"/>
    <property type="match status" value="1"/>
</dbReference>
<dbReference type="GO" id="GO:0016020">
    <property type="term" value="C:membrane"/>
    <property type="evidence" value="ECO:0007669"/>
    <property type="project" value="UniProtKB-SubCell"/>
</dbReference>
<keyword evidence="5 6" id="KW-0472">Membrane</keyword>
<comment type="subcellular location">
    <subcellularLocation>
        <location evidence="1">Membrane</location>
        <topology evidence="1">Multi-pass membrane protein</topology>
    </subcellularLocation>
</comment>
<evidence type="ECO:0000256" key="1">
    <source>
        <dbReference type="ARBA" id="ARBA00004141"/>
    </source>
</evidence>
<evidence type="ECO:0000313" key="8">
    <source>
        <dbReference type="Proteomes" id="UP000664521"/>
    </source>
</evidence>
<feature type="transmembrane region" description="Helical" evidence="6">
    <location>
        <begin position="417"/>
        <end position="437"/>
    </location>
</feature>
<feature type="transmembrane region" description="Helical" evidence="6">
    <location>
        <begin position="449"/>
        <end position="470"/>
    </location>
</feature>
<feature type="transmembrane region" description="Helical" evidence="6">
    <location>
        <begin position="384"/>
        <end position="405"/>
    </location>
</feature>
<dbReference type="InterPro" id="IPR011701">
    <property type="entry name" value="MFS"/>
</dbReference>
<dbReference type="AlphaFoldDB" id="A0A8H3IB97"/>
<keyword evidence="3 6" id="KW-0812">Transmembrane</keyword>
<sequence length="515" mass="57040">MPSLQKDPPVTNFAFANHLEKMSSDNGVEKLATGLDVDLDYPQPQQQRASLEAERAVVRKLDWRVPPLLGALYLLSFLDRSNIGNARIAGMEDDLELTGHRYEWLLTIFYISYILFEPQVIMWKIVPAHIWAAVIVFAWGFLATVQAAVHNWQGEMAIRFLLGATEAGFGPGCPYLLSFFYLRHEVGLRIGMFLAAAPLANSFAGALAYGITSGHSKLANWRLLFLVEGLPSILFAVVAFFFLPDSPDKARFLNEEERTIARARAVRQVGITEKRVGGVNWKDVGAALLDLKCWLTALMYFSCNVSFSSLPVFLPTILVGMGYSSVHAQGLTAPPYLISFMVTILSTYLADRWQQRGYMIMFLTTVGGIGYILLAACNTVGVRYFGVYLAAAGIFPTIANILPWVLNNQGSDTRRGVGIMLLNLIGQCGPLLGTNVFNKSDAPRYTKGMSICAAFIFFTGFLALALRLLLVYENKKLDREHGTLEEIIARRTGDPSARESLEGEENYGASFRNVL</sequence>
<evidence type="ECO:0000256" key="6">
    <source>
        <dbReference type="SAM" id="Phobius"/>
    </source>
</evidence>
<comment type="caution">
    <text evidence="7">The sequence shown here is derived from an EMBL/GenBank/DDBJ whole genome shotgun (WGS) entry which is preliminary data.</text>
</comment>
<dbReference type="PANTHER" id="PTHR43791:SF36">
    <property type="entry name" value="TRANSPORTER, PUTATIVE (AFU_ORTHOLOGUE AFUA_6G08340)-RELATED"/>
    <property type="match status" value="1"/>
</dbReference>
<feature type="transmembrane region" description="Helical" evidence="6">
    <location>
        <begin position="331"/>
        <end position="350"/>
    </location>
</feature>
<keyword evidence="8" id="KW-1185">Reference proteome</keyword>
<dbReference type="Proteomes" id="UP000664521">
    <property type="component" value="Unassembled WGS sequence"/>
</dbReference>
<keyword evidence="4 6" id="KW-1133">Transmembrane helix</keyword>
<dbReference type="SUPFAM" id="SSF103473">
    <property type="entry name" value="MFS general substrate transporter"/>
    <property type="match status" value="1"/>
</dbReference>
<evidence type="ECO:0000256" key="5">
    <source>
        <dbReference type="ARBA" id="ARBA00023136"/>
    </source>
</evidence>
<evidence type="ECO:0000256" key="3">
    <source>
        <dbReference type="ARBA" id="ARBA00022692"/>
    </source>
</evidence>
<feature type="transmembrane region" description="Helical" evidence="6">
    <location>
        <begin position="297"/>
        <end position="319"/>
    </location>
</feature>
<gene>
    <name evidence="7" type="ORF">HETSPECPRED_007066</name>
</gene>
<evidence type="ECO:0008006" key="9">
    <source>
        <dbReference type="Google" id="ProtNLM"/>
    </source>
</evidence>
<feature type="transmembrane region" description="Helical" evidence="6">
    <location>
        <begin position="161"/>
        <end position="182"/>
    </location>
</feature>
<dbReference type="FunFam" id="1.20.1250.20:FF:000013">
    <property type="entry name" value="MFS general substrate transporter"/>
    <property type="match status" value="1"/>
</dbReference>
<keyword evidence="2" id="KW-0813">Transport</keyword>
<dbReference type="OrthoDB" id="2985014at2759"/>